<comment type="similarity">
    <text evidence="1">Belongs to the bacterial solute-binding protein SsuA/TauA family.</text>
</comment>
<dbReference type="RefSeq" id="WP_088522311.1">
    <property type="nucleotide sequence ID" value="NZ_FYDG01000018.1"/>
</dbReference>
<evidence type="ECO:0000256" key="1">
    <source>
        <dbReference type="ARBA" id="ARBA00010742"/>
    </source>
</evidence>
<dbReference type="SMART" id="SM00062">
    <property type="entry name" value="PBPb"/>
    <property type="match status" value="1"/>
</dbReference>
<dbReference type="Pfam" id="PF09084">
    <property type="entry name" value="NMT1"/>
    <property type="match status" value="1"/>
</dbReference>
<dbReference type="PANTHER" id="PTHR30024">
    <property type="entry name" value="ALIPHATIC SULFONATES-BINDING PROTEIN-RELATED"/>
    <property type="match status" value="1"/>
</dbReference>
<dbReference type="PANTHER" id="PTHR30024:SF21">
    <property type="entry name" value="ABC TRANSPORTER SUBSTRATE-BINDING PROTEIN"/>
    <property type="match status" value="1"/>
</dbReference>
<accession>A0A212S9X7</accession>
<feature type="domain" description="Solute-binding protein family 3/N-terminal" evidence="3">
    <location>
        <begin position="49"/>
        <end position="266"/>
    </location>
</feature>
<keyword evidence="2" id="KW-0732">Signal</keyword>
<feature type="signal peptide" evidence="2">
    <location>
        <begin position="1"/>
        <end position="22"/>
    </location>
</feature>
<dbReference type="EMBL" id="FYDG01000018">
    <property type="protein sequence ID" value="SNB82138.1"/>
    <property type="molecule type" value="Genomic_DNA"/>
</dbReference>
<dbReference type="Gene3D" id="3.40.190.10">
    <property type="entry name" value="Periplasmic binding protein-like II"/>
    <property type="match status" value="2"/>
</dbReference>
<evidence type="ECO:0000313" key="5">
    <source>
        <dbReference type="Proteomes" id="UP000198418"/>
    </source>
</evidence>
<evidence type="ECO:0000259" key="3">
    <source>
        <dbReference type="SMART" id="SM00062"/>
    </source>
</evidence>
<name>A0A212S9X7_RHOAC</name>
<dbReference type="SUPFAM" id="SSF53850">
    <property type="entry name" value="Periplasmic binding protein-like II"/>
    <property type="match status" value="1"/>
</dbReference>
<reference evidence="5" key="1">
    <citation type="submission" date="2017-06" db="EMBL/GenBank/DDBJ databases">
        <authorList>
            <person name="Varghese N."/>
            <person name="Submissions S."/>
        </authorList>
    </citation>
    <scope>NUCLEOTIDE SEQUENCE [LARGE SCALE GENOMIC DNA]</scope>
    <source>
        <strain evidence="5">DSM 137</strain>
    </source>
</reference>
<dbReference type="AlphaFoldDB" id="A0A212S9X7"/>
<organism evidence="4 5">
    <name type="scientific">Rhodoblastus acidophilus</name>
    <name type="common">Rhodopseudomonas acidophila</name>
    <dbReference type="NCBI Taxonomy" id="1074"/>
    <lineage>
        <taxon>Bacteria</taxon>
        <taxon>Pseudomonadati</taxon>
        <taxon>Pseudomonadota</taxon>
        <taxon>Alphaproteobacteria</taxon>
        <taxon>Hyphomicrobiales</taxon>
        <taxon>Rhodoblastaceae</taxon>
        <taxon>Rhodoblastus</taxon>
    </lineage>
</organism>
<sequence length="369" mass="39546">MVARRPSLAALILLALFPGALAAAGAGAETQIRIGIPGTGLEGRPFVPNSLVAVAHSEKFVEAEFKDEPDVKISYTLFRGAGPAVNESLAAGRLDFVALGDLPALVGKSRGLPTKLVLGVGVREPLYLVTLANSDIKSIADLKGRKVSQFRGTNLQIAMDRALEAHGLSEKDVRFVSLDQAAAISALLSGNVEAVFGAAEYLDLVRRGLVKVVYSTKSEANELGRSAAVLVTDAFEEAHPEATQKVVTALVKAARYTSDEANRDKVFEIWAKSGIPVSSFVVDHEGERLADRSTPLLDAYAIARLKSQAGRGKAYGLLKKDIDFDAWIETKYLDKALKDLGLEHFWPVHDAKGEKIADGEVEKSRDASN</sequence>
<protein>
    <submittedName>
        <fullName evidence="4">Sulfonate transport system substrate-binding protein</fullName>
    </submittedName>
</protein>
<keyword evidence="5" id="KW-1185">Reference proteome</keyword>
<gene>
    <name evidence="4" type="ORF">SAMN06265338_11815</name>
</gene>
<dbReference type="OrthoDB" id="8877897at2"/>
<dbReference type="InterPro" id="IPR001638">
    <property type="entry name" value="Solute-binding_3/MltF_N"/>
</dbReference>
<evidence type="ECO:0000256" key="2">
    <source>
        <dbReference type="SAM" id="SignalP"/>
    </source>
</evidence>
<dbReference type="InterPro" id="IPR015168">
    <property type="entry name" value="SsuA/THI5"/>
</dbReference>
<feature type="chain" id="PRO_5012419924" evidence="2">
    <location>
        <begin position="23"/>
        <end position="369"/>
    </location>
</feature>
<evidence type="ECO:0000313" key="4">
    <source>
        <dbReference type="EMBL" id="SNB82138.1"/>
    </source>
</evidence>
<proteinExistence type="inferred from homology"/>
<dbReference type="Proteomes" id="UP000198418">
    <property type="component" value="Unassembled WGS sequence"/>
</dbReference>